<organism evidence="3">
    <name type="scientific">Caenorhabditis brenneri</name>
    <name type="common">Nematode worm</name>
    <dbReference type="NCBI Taxonomy" id="135651"/>
    <lineage>
        <taxon>Eukaryota</taxon>
        <taxon>Metazoa</taxon>
        <taxon>Ecdysozoa</taxon>
        <taxon>Nematoda</taxon>
        <taxon>Chromadorea</taxon>
        <taxon>Rhabditida</taxon>
        <taxon>Rhabditina</taxon>
        <taxon>Rhabditomorpha</taxon>
        <taxon>Rhabditoidea</taxon>
        <taxon>Rhabditidae</taxon>
        <taxon>Peloderinae</taxon>
        <taxon>Caenorhabditis</taxon>
    </lineage>
</organism>
<proteinExistence type="predicted"/>
<evidence type="ECO:0000256" key="1">
    <source>
        <dbReference type="SAM" id="MobiDB-lite"/>
    </source>
</evidence>
<accession>G0NE77</accession>
<dbReference type="AlphaFoldDB" id="G0NE77"/>
<dbReference type="InParanoid" id="G0NE77"/>
<dbReference type="OrthoDB" id="1227494at2759"/>
<dbReference type="EMBL" id="GL379871">
    <property type="protein sequence ID" value="EGT58647.1"/>
    <property type="molecule type" value="Genomic_DNA"/>
</dbReference>
<sequence length="63" mass="6662">MLLQGKKVNELVAEGLTKLVSVSTRGAPSTSSAPRDIAADNQPAAKKDEPKEESDDMGFGLFD</sequence>
<evidence type="ECO:0000313" key="3">
    <source>
        <dbReference type="Proteomes" id="UP000008068"/>
    </source>
</evidence>
<protein>
    <recommendedName>
        <fullName evidence="4">60S acidic ribosomal protein P2</fullName>
    </recommendedName>
</protein>
<reference evidence="3" key="1">
    <citation type="submission" date="2011-07" db="EMBL/GenBank/DDBJ databases">
        <authorList>
            <consortium name="Caenorhabditis brenneri Sequencing and Analysis Consortium"/>
            <person name="Wilson R.K."/>
        </authorList>
    </citation>
    <scope>NUCLEOTIDE SEQUENCE [LARGE SCALE GENOMIC DNA]</scope>
    <source>
        <strain evidence="3">PB2801</strain>
    </source>
</reference>
<dbReference type="Pfam" id="PF00428">
    <property type="entry name" value="Ribosomal_60s"/>
    <property type="match status" value="1"/>
</dbReference>
<keyword evidence="3" id="KW-1185">Reference proteome</keyword>
<dbReference type="STRING" id="135651.G0NE77"/>
<evidence type="ECO:0008006" key="4">
    <source>
        <dbReference type="Google" id="ProtNLM"/>
    </source>
</evidence>
<evidence type="ECO:0000313" key="2">
    <source>
        <dbReference type="EMBL" id="EGT58647.1"/>
    </source>
</evidence>
<dbReference type="Proteomes" id="UP000008068">
    <property type="component" value="Unassembled WGS sequence"/>
</dbReference>
<feature type="compositionally biased region" description="Polar residues" evidence="1">
    <location>
        <begin position="22"/>
        <end position="33"/>
    </location>
</feature>
<name>G0NE77_CAEBE</name>
<dbReference type="HOGENOM" id="CLU_114656_4_0_1"/>
<gene>
    <name evidence="2" type="ORF">CAEBREN_18466</name>
</gene>
<feature type="region of interest" description="Disordered" evidence="1">
    <location>
        <begin position="22"/>
        <end position="63"/>
    </location>
</feature>